<reference evidence="1 2" key="1">
    <citation type="journal article" date="2013" name="Genome Announc.">
        <title>Genome Sequence of the Pyrene- and Fluoranthene-Degrading Bacterium Cycloclasticus sp. Strain PY97M.</title>
        <authorList>
            <person name="Cui Z."/>
            <person name="Xu G."/>
            <person name="Li Q."/>
            <person name="Gao W."/>
            <person name="Zheng L."/>
        </authorList>
    </citation>
    <scope>NUCLEOTIDE SEQUENCE [LARGE SCALE GENOMIC DNA]</scope>
    <source>
        <strain evidence="1 2">PY97M</strain>
    </source>
</reference>
<dbReference type="RefSeq" id="WP_016390508.1">
    <property type="nucleotide sequence ID" value="NZ_KE646808.1"/>
</dbReference>
<dbReference type="Proteomes" id="UP000015462">
    <property type="component" value="Unassembled WGS sequence"/>
</dbReference>
<comment type="caution">
    <text evidence="1">The sequence shown here is derived from an EMBL/GenBank/DDBJ whole genome shotgun (WGS) entry which is preliminary data.</text>
</comment>
<organism evidence="1 2">
    <name type="scientific">Cycloclasticus pugetii</name>
    <dbReference type="NCBI Taxonomy" id="34068"/>
    <lineage>
        <taxon>Bacteria</taxon>
        <taxon>Pseudomonadati</taxon>
        <taxon>Pseudomonadota</taxon>
        <taxon>Gammaproteobacteria</taxon>
        <taxon>Thiotrichales</taxon>
        <taxon>Piscirickettsiaceae</taxon>
        <taxon>Cycloclasticus</taxon>
    </lineage>
</organism>
<name>A0AB33Z0Z3_9GAMM</name>
<gene>
    <name evidence="1" type="ORF">L196_07349</name>
</gene>
<proteinExistence type="predicted"/>
<dbReference type="EMBL" id="ASHL01000005">
    <property type="protein sequence ID" value="EPD12960.1"/>
    <property type="molecule type" value="Genomic_DNA"/>
</dbReference>
<evidence type="ECO:0008006" key="3">
    <source>
        <dbReference type="Google" id="ProtNLM"/>
    </source>
</evidence>
<accession>A0AB33Z0Z3</accession>
<dbReference type="AlphaFoldDB" id="A0AB33Z0Z3"/>
<protein>
    <recommendedName>
        <fullName evidence="3">DUF3379 domain-containing protein</fullName>
    </recommendedName>
</protein>
<sequence length="232" mass="26047">MMKCDDFKFEYTVAANEVGTEAKEHLASCEQCQIFAAQENLFEQQLKEVVNRGVPSGLKHSIRDYVYKAPFWSATKMKPIAFAASLLLAVGLVTFIPTQNEESVLPIDQLVYEHFSHDGASSTHVAYPRNEQELIKLSKEFGIRVRLAKNISFAKKCPIGDSYGLHMVYQYHQQAITIIYMPDISLDKTLPFHYAGLHGWVKPLKNGSMAVLAGTATDIPDEEFASNAVEWL</sequence>
<evidence type="ECO:0000313" key="2">
    <source>
        <dbReference type="Proteomes" id="UP000015462"/>
    </source>
</evidence>
<dbReference type="Pfam" id="PF11859">
    <property type="entry name" value="DUF3379"/>
    <property type="match status" value="1"/>
</dbReference>
<evidence type="ECO:0000313" key="1">
    <source>
        <dbReference type="EMBL" id="EPD12960.1"/>
    </source>
</evidence>
<dbReference type="InterPro" id="IPR021806">
    <property type="entry name" value="DUF3379"/>
</dbReference>
<keyword evidence="2" id="KW-1185">Reference proteome</keyword>